<sequence length="164" mass="18820">MRIERTPGYMRQVIDYHRIKKGDVVIIFNNIGVNAATIDAALECKERGATVISVGGSPWQKEIPKEHYTRHPSRKNLMDITDLFIDDYNPVGDNVIKIEGFNRTIAPISQVTDSYIVRRIEIEAVKYMVSEGFTPPVWVSANTVGGDEANKKYQEEYYYRVKYL</sequence>
<dbReference type="Gene3D" id="3.40.50.10490">
    <property type="entry name" value="Glucose-6-phosphate isomerase like protein, domain 1"/>
    <property type="match status" value="1"/>
</dbReference>
<protein>
    <recommendedName>
        <fullName evidence="1">SIS domain-containing protein</fullName>
    </recommendedName>
</protein>
<dbReference type="GO" id="GO:0097367">
    <property type="term" value="F:carbohydrate derivative binding"/>
    <property type="evidence" value="ECO:0007669"/>
    <property type="project" value="InterPro"/>
</dbReference>
<evidence type="ECO:0000259" key="1">
    <source>
        <dbReference type="Pfam" id="PF13580"/>
    </source>
</evidence>
<accession>X1N9H5</accession>
<dbReference type="InterPro" id="IPR001347">
    <property type="entry name" value="SIS_dom"/>
</dbReference>
<name>X1N9H5_9ZZZZ</name>
<dbReference type="InterPro" id="IPR046348">
    <property type="entry name" value="SIS_dom_sf"/>
</dbReference>
<evidence type="ECO:0000313" key="2">
    <source>
        <dbReference type="EMBL" id="GAI40283.1"/>
    </source>
</evidence>
<proteinExistence type="predicted"/>
<dbReference type="Pfam" id="PF13580">
    <property type="entry name" value="SIS_2"/>
    <property type="match status" value="1"/>
</dbReference>
<dbReference type="AlphaFoldDB" id="X1N9H5"/>
<dbReference type="GO" id="GO:1901135">
    <property type="term" value="P:carbohydrate derivative metabolic process"/>
    <property type="evidence" value="ECO:0007669"/>
    <property type="project" value="InterPro"/>
</dbReference>
<reference evidence="2" key="1">
    <citation type="journal article" date="2014" name="Front. Microbiol.">
        <title>High frequency of phylogenetically diverse reductive dehalogenase-homologous genes in deep subseafloor sedimentary metagenomes.</title>
        <authorList>
            <person name="Kawai M."/>
            <person name="Futagami T."/>
            <person name="Toyoda A."/>
            <person name="Takaki Y."/>
            <person name="Nishi S."/>
            <person name="Hori S."/>
            <person name="Arai W."/>
            <person name="Tsubouchi T."/>
            <person name="Morono Y."/>
            <person name="Uchiyama I."/>
            <person name="Ito T."/>
            <person name="Fujiyama A."/>
            <person name="Inagaki F."/>
            <person name="Takami H."/>
        </authorList>
    </citation>
    <scope>NUCLEOTIDE SEQUENCE</scope>
    <source>
        <strain evidence="2">Expedition CK06-06</strain>
    </source>
</reference>
<dbReference type="SUPFAM" id="SSF53697">
    <property type="entry name" value="SIS domain"/>
    <property type="match status" value="1"/>
</dbReference>
<dbReference type="EMBL" id="BARV01023747">
    <property type="protein sequence ID" value="GAI40283.1"/>
    <property type="molecule type" value="Genomic_DNA"/>
</dbReference>
<comment type="caution">
    <text evidence="2">The sequence shown here is derived from an EMBL/GenBank/DDBJ whole genome shotgun (WGS) entry which is preliminary data.</text>
</comment>
<feature type="domain" description="SIS" evidence="1">
    <location>
        <begin position="2"/>
        <end position="55"/>
    </location>
</feature>
<gene>
    <name evidence="2" type="ORF">S06H3_38897</name>
</gene>
<dbReference type="NCBIfam" id="NF002805">
    <property type="entry name" value="PRK02947.1"/>
    <property type="match status" value="1"/>
</dbReference>
<organism evidence="2">
    <name type="scientific">marine sediment metagenome</name>
    <dbReference type="NCBI Taxonomy" id="412755"/>
    <lineage>
        <taxon>unclassified sequences</taxon>
        <taxon>metagenomes</taxon>
        <taxon>ecological metagenomes</taxon>
    </lineage>
</organism>